<evidence type="ECO:0000256" key="6">
    <source>
        <dbReference type="SAM" id="Phobius"/>
    </source>
</evidence>
<dbReference type="Gene3D" id="1.20.1540.10">
    <property type="entry name" value="Rhomboid-like"/>
    <property type="match status" value="1"/>
</dbReference>
<dbReference type="Pfam" id="PF08551">
    <property type="entry name" value="DUF1751"/>
    <property type="match status" value="1"/>
</dbReference>
<evidence type="ECO:0008006" key="9">
    <source>
        <dbReference type="Google" id="ProtNLM"/>
    </source>
</evidence>
<dbReference type="GO" id="GO:0016020">
    <property type="term" value="C:membrane"/>
    <property type="evidence" value="ECO:0007669"/>
    <property type="project" value="UniProtKB-SubCell"/>
</dbReference>
<evidence type="ECO:0000256" key="4">
    <source>
        <dbReference type="ARBA" id="ARBA00023136"/>
    </source>
</evidence>
<feature type="transmembrane region" description="Helical" evidence="6">
    <location>
        <begin position="184"/>
        <end position="200"/>
    </location>
</feature>
<evidence type="ECO:0000256" key="2">
    <source>
        <dbReference type="ARBA" id="ARBA00022692"/>
    </source>
</evidence>
<name>A0A1E3PBF2_WICAA</name>
<dbReference type="RefSeq" id="XP_019041761.1">
    <property type="nucleotide sequence ID" value="XM_019181178.1"/>
</dbReference>
<dbReference type="SMART" id="SM01160">
    <property type="entry name" value="DUF1751"/>
    <property type="match status" value="1"/>
</dbReference>
<dbReference type="EMBL" id="KV454208">
    <property type="protein sequence ID" value="ODQ62554.1"/>
    <property type="molecule type" value="Genomic_DNA"/>
</dbReference>
<sequence length="357" mass="40387">MSSLSTQFSLSRLNLPQATKYLLLTLSGVSSLLLFLKYRMYNDLIAIGETDIEFDKIVVPYLQLIPNHTLLHPWTVITSIFIETKVWKYFISVLISYFAGKFIERSWSSKELIKFVILIGGVTNLLVSLSLIISNIIFQLHYFNVPVDGNISLLVGFLVVFKQLIPEHSLVLFKGAIHARVKHIPFLVLLGLTVFSIATFSPTPFYQSWIGFLVSWAYLRFYQSNIIDPLLPQPNDVIGVQRLKGDASETFSLVHFFPDALAPILSPIFDQFYEIFVQLGLLSRFNDSEIEQSNLIANRRLTGQQQAQQLDSRSAAERRRQVALKVLEERIGEDPNSKKQSPTEIGVAASSQDEVSA</sequence>
<dbReference type="GO" id="GO:0006890">
    <property type="term" value="P:retrograde vesicle-mediated transport, Golgi to endoplasmic reticulum"/>
    <property type="evidence" value="ECO:0007669"/>
    <property type="project" value="InterPro"/>
</dbReference>
<dbReference type="Proteomes" id="UP000094112">
    <property type="component" value="Unassembled WGS sequence"/>
</dbReference>
<dbReference type="OrthoDB" id="73612at2759"/>
<evidence type="ECO:0000256" key="3">
    <source>
        <dbReference type="ARBA" id="ARBA00022989"/>
    </source>
</evidence>
<feature type="region of interest" description="Disordered" evidence="5">
    <location>
        <begin position="327"/>
        <end position="357"/>
    </location>
</feature>
<evidence type="ECO:0000313" key="8">
    <source>
        <dbReference type="Proteomes" id="UP000094112"/>
    </source>
</evidence>
<dbReference type="InterPro" id="IPR013861">
    <property type="entry name" value="TMEM115/Pdh1/Rbl19"/>
</dbReference>
<evidence type="ECO:0000313" key="7">
    <source>
        <dbReference type="EMBL" id="ODQ62554.1"/>
    </source>
</evidence>
<keyword evidence="4 6" id="KW-0472">Membrane</keyword>
<dbReference type="SUPFAM" id="SSF144091">
    <property type="entry name" value="Rhomboid-like"/>
    <property type="match status" value="1"/>
</dbReference>
<keyword evidence="8" id="KW-1185">Reference proteome</keyword>
<keyword evidence="3 6" id="KW-1133">Transmembrane helix</keyword>
<comment type="subcellular location">
    <subcellularLocation>
        <location evidence="1">Membrane</location>
        <topology evidence="1">Multi-pass membrane protein</topology>
    </subcellularLocation>
</comment>
<dbReference type="InterPro" id="IPR035952">
    <property type="entry name" value="Rhomboid-like_sf"/>
</dbReference>
<feature type="transmembrane region" description="Helical" evidence="6">
    <location>
        <begin position="115"/>
        <end position="138"/>
    </location>
</feature>
<accession>A0A1E3PBF2</accession>
<dbReference type="PANTHER" id="PTHR13377:SF3">
    <property type="entry name" value="TRANSMEMBRANE PROTEIN 115"/>
    <property type="match status" value="1"/>
</dbReference>
<gene>
    <name evidence="7" type="ORF">WICANDRAFT_25709</name>
</gene>
<organism evidence="7 8">
    <name type="scientific">Wickerhamomyces anomalus (strain ATCC 58044 / CBS 1984 / NCYC 433 / NRRL Y-366-8)</name>
    <name type="common">Yeast</name>
    <name type="synonym">Hansenula anomala</name>
    <dbReference type="NCBI Taxonomy" id="683960"/>
    <lineage>
        <taxon>Eukaryota</taxon>
        <taxon>Fungi</taxon>
        <taxon>Dikarya</taxon>
        <taxon>Ascomycota</taxon>
        <taxon>Saccharomycotina</taxon>
        <taxon>Saccharomycetes</taxon>
        <taxon>Phaffomycetales</taxon>
        <taxon>Wickerhamomycetaceae</taxon>
        <taxon>Wickerhamomyces</taxon>
    </lineage>
</organism>
<dbReference type="AlphaFoldDB" id="A0A1E3PBF2"/>
<feature type="transmembrane region" description="Helical" evidence="6">
    <location>
        <begin position="150"/>
        <end position="172"/>
    </location>
</feature>
<evidence type="ECO:0000256" key="1">
    <source>
        <dbReference type="ARBA" id="ARBA00004141"/>
    </source>
</evidence>
<dbReference type="PANTHER" id="PTHR13377">
    <property type="entry name" value="PLACENTAL PROTEIN 6"/>
    <property type="match status" value="1"/>
</dbReference>
<keyword evidence="2 6" id="KW-0812">Transmembrane</keyword>
<evidence type="ECO:0000256" key="5">
    <source>
        <dbReference type="SAM" id="MobiDB-lite"/>
    </source>
</evidence>
<feature type="transmembrane region" description="Helical" evidence="6">
    <location>
        <begin position="21"/>
        <end position="38"/>
    </location>
</feature>
<dbReference type="STRING" id="683960.A0A1E3PBF2"/>
<feature type="compositionally biased region" description="Polar residues" evidence="5">
    <location>
        <begin position="338"/>
        <end position="357"/>
    </location>
</feature>
<protein>
    <recommendedName>
        <fullName evidence="9">Peptidase S54 rhomboid domain-containing protein</fullName>
    </recommendedName>
</protein>
<reference evidence="7 8" key="1">
    <citation type="journal article" date="2016" name="Proc. Natl. Acad. Sci. U.S.A.">
        <title>Comparative genomics of biotechnologically important yeasts.</title>
        <authorList>
            <person name="Riley R."/>
            <person name="Haridas S."/>
            <person name="Wolfe K.H."/>
            <person name="Lopes M.R."/>
            <person name="Hittinger C.T."/>
            <person name="Goeker M."/>
            <person name="Salamov A.A."/>
            <person name="Wisecaver J.H."/>
            <person name="Long T.M."/>
            <person name="Calvey C.H."/>
            <person name="Aerts A.L."/>
            <person name="Barry K.W."/>
            <person name="Choi C."/>
            <person name="Clum A."/>
            <person name="Coughlan A.Y."/>
            <person name="Deshpande S."/>
            <person name="Douglass A.P."/>
            <person name="Hanson S.J."/>
            <person name="Klenk H.-P."/>
            <person name="LaButti K.M."/>
            <person name="Lapidus A."/>
            <person name="Lindquist E.A."/>
            <person name="Lipzen A.M."/>
            <person name="Meier-Kolthoff J.P."/>
            <person name="Ohm R.A."/>
            <person name="Otillar R.P."/>
            <person name="Pangilinan J.L."/>
            <person name="Peng Y."/>
            <person name="Rokas A."/>
            <person name="Rosa C.A."/>
            <person name="Scheuner C."/>
            <person name="Sibirny A.A."/>
            <person name="Slot J.C."/>
            <person name="Stielow J.B."/>
            <person name="Sun H."/>
            <person name="Kurtzman C.P."/>
            <person name="Blackwell M."/>
            <person name="Grigoriev I.V."/>
            <person name="Jeffries T.W."/>
        </authorList>
    </citation>
    <scope>NUCLEOTIDE SEQUENCE [LARGE SCALE GENOMIC DNA]</scope>
    <source>
        <strain evidence="8">ATCC 58044 / CBS 1984 / NCYC 433 / NRRL Y-366-8</strain>
    </source>
</reference>
<dbReference type="GO" id="GO:0005794">
    <property type="term" value="C:Golgi apparatus"/>
    <property type="evidence" value="ECO:0007669"/>
    <property type="project" value="TreeGrafter"/>
</dbReference>
<proteinExistence type="predicted"/>
<dbReference type="FunFam" id="1.20.1540.10:FF:000004">
    <property type="entry name" value="Transmembrane protein 115"/>
    <property type="match status" value="1"/>
</dbReference>
<feature type="compositionally biased region" description="Basic and acidic residues" evidence="5">
    <location>
        <begin position="327"/>
        <end position="337"/>
    </location>
</feature>
<dbReference type="GeneID" id="30198424"/>